<reference evidence="3 4" key="1">
    <citation type="submission" date="2019-02" db="EMBL/GenBank/DDBJ databases">
        <title>Deep-cultivation of Planctomycetes and their phenomic and genomic characterization uncovers novel biology.</title>
        <authorList>
            <person name="Wiegand S."/>
            <person name="Jogler M."/>
            <person name="Boedeker C."/>
            <person name="Pinto D."/>
            <person name="Vollmers J."/>
            <person name="Rivas-Marin E."/>
            <person name="Kohn T."/>
            <person name="Peeters S.H."/>
            <person name="Heuer A."/>
            <person name="Rast P."/>
            <person name="Oberbeckmann S."/>
            <person name="Bunk B."/>
            <person name="Jeske O."/>
            <person name="Meyerdierks A."/>
            <person name="Storesund J.E."/>
            <person name="Kallscheuer N."/>
            <person name="Luecker S."/>
            <person name="Lage O.M."/>
            <person name="Pohl T."/>
            <person name="Merkel B.J."/>
            <person name="Hornburger P."/>
            <person name="Mueller R.-W."/>
            <person name="Bruemmer F."/>
            <person name="Labrenz M."/>
            <person name="Spormann A.M."/>
            <person name="Op den Camp H."/>
            <person name="Overmann J."/>
            <person name="Amann R."/>
            <person name="Jetten M.S.M."/>
            <person name="Mascher T."/>
            <person name="Medema M.H."/>
            <person name="Devos D.P."/>
            <person name="Kaster A.-K."/>
            <person name="Ovreas L."/>
            <person name="Rohde M."/>
            <person name="Galperin M.Y."/>
            <person name="Jogler C."/>
        </authorList>
    </citation>
    <scope>NUCLEOTIDE SEQUENCE [LARGE SCALE GENOMIC DNA]</scope>
    <source>
        <strain evidence="3 4">I41</strain>
    </source>
</reference>
<dbReference type="EMBL" id="CP036339">
    <property type="protein sequence ID" value="QDT71766.1"/>
    <property type="molecule type" value="Genomic_DNA"/>
</dbReference>
<feature type="domain" description="Insertion element IS402-like" evidence="2">
    <location>
        <begin position="6"/>
        <end position="83"/>
    </location>
</feature>
<evidence type="ECO:0000256" key="1">
    <source>
        <dbReference type="SAM" id="MobiDB-lite"/>
    </source>
</evidence>
<dbReference type="KEGG" id="llh:I41_09260"/>
<name>A0A517TTS7_9BACT</name>
<evidence type="ECO:0000259" key="2">
    <source>
        <dbReference type="Pfam" id="PF13340"/>
    </source>
</evidence>
<feature type="region of interest" description="Disordered" evidence="1">
    <location>
        <begin position="139"/>
        <end position="159"/>
    </location>
</feature>
<dbReference type="InterPro" id="IPR025161">
    <property type="entry name" value="IS402-like_dom"/>
</dbReference>
<dbReference type="InterPro" id="IPR052909">
    <property type="entry name" value="Transposase_6_like"/>
</dbReference>
<dbReference type="AlphaFoldDB" id="A0A517TTS7"/>
<dbReference type="PANTHER" id="PTHR46637:SF1">
    <property type="entry name" value="BLL5188 PROTEIN"/>
    <property type="match status" value="1"/>
</dbReference>
<proteinExistence type="predicted"/>
<dbReference type="PANTHER" id="PTHR46637">
    <property type="entry name" value="TIS1421-TRANSPOSASE PROTEIN A"/>
    <property type="match status" value="1"/>
</dbReference>
<dbReference type="Proteomes" id="UP000317909">
    <property type="component" value="Chromosome"/>
</dbReference>
<protein>
    <recommendedName>
        <fullName evidence="2">Insertion element IS402-like domain-containing protein</fullName>
    </recommendedName>
</protein>
<accession>A0A517TTS7</accession>
<organism evidence="3 4">
    <name type="scientific">Lacipirellula limnantheis</name>
    <dbReference type="NCBI Taxonomy" id="2528024"/>
    <lineage>
        <taxon>Bacteria</taxon>
        <taxon>Pseudomonadati</taxon>
        <taxon>Planctomycetota</taxon>
        <taxon>Planctomycetia</taxon>
        <taxon>Pirellulales</taxon>
        <taxon>Lacipirellulaceae</taxon>
        <taxon>Lacipirellula</taxon>
    </lineage>
</organism>
<evidence type="ECO:0000313" key="3">
    <source>
        <dbReference type="EMBL" id="QDT71766.1"/>
    </source>
</evidence>
<gene>
    <name evidence="3" type="ORF">I41_09260</name>
</gene>
<feature type="compositionally biased region" description="Polar residues" evidence="1">
    <location>
        <begin position="147"/>
        <end position="159"/>
    </location>
</feature>
<dbReference type="Pfam" id="PF13340">
    <property type="entry name" value="DUF4096"/>
    <property type="match status" value="1"/>
</dbReference>
<sequence>MAKPLLTDELWLHIEPLLPAPKPRPQGGRPPVPDRAALTGILFVLRTGCPWEYLPQEMGCGSGMTCWRRLRDWHAAGIWRQVWLVLLDELGLADEIDWDKAVLDSCSVRALFGGRSRDPIPRIAAKMARSGMLPAMAKGRRLRSSKRGPTSMTANKRFR</sequence>
<dbReference type="RefSeq" id="WP_391524829.1">
    <property type="nucleotide sequence ID" value="NZ_CP036339.1"/>
</dbReference>
<keyword evidence="4" id="KW-1185">Reference proteome</keyword>
<evidence type="ECO:0000313" key="4">
    <source>
        <dbReference type="Proteomes" id="UP000317909"/>
    </source>
</evidence>